<keyword evidence="5" id="KW-0862">Zinc</keyword>
<protein>
    <recommendedName>
        <fullName evidence="8">Adenosine deaminase domain-containing protein</fullName>
    </recommendedName>
</protein>
<comment type="catalytic activity">
    <reaction evidence="7">
        <text>N(6)-methyl-AMP + H2O + H(+) = IMP + methylamine</text>
        <dbReference type="Rhea" id="RHEA:16001"/>
        <dbReference type="ChEBI" id="CHEBI:15377"/>
        <dbReference type="ChEBI" id="CHEBI:15378"/>
        <dbReference type="ChEBI" id="CHEBI:58053"/>
        <dbReference type="ChEBI" id="CHEBI:59338"/>
        <dbReference type="ChEBI" id="CHEBI:144842"/>
    </reaction>
    <physiologicalReaction direction="left-to-right" evidence="7">
        <dbReference type="Rhea" id="RHEA:16002"/>
    </physiologicalReaction>
</comment>
<gene>
    <name evidence="9" type="ORF">ABVK25_008654</name>
</gene>
<evidence type="ECO:0000259" key="8">
    <source>
        <dbReference type="Pfam" id="PF00962"/>
    </source>
</evidence>
<keyword evidence="10" id="KW-1185">Reference proteome</keyword>
<evidence type="ECO:0000256" key="5">
    <source>
        <dbReference type="ARBA" id="ARBA00022833"/>
    </source>
</evidence>
<evidence type="ECO:0000256" key="7">
    <source>
        <dbReference type="ARBA" id="ARBA00048787"/>
    </source>
</evidence>
<dbReference type="InterPro" id="IPR032466">
    <property type="entry name" value="Metal_Hydrolase"/>
</dbReference>
<keyword evidence="4" id="KW-0378">Hydrolase</keyword>
<reference evidence="9 10" key="1">
    <citation type="submission" date="2024-09" db="EMBL/GenBank/DDBJ databases">
        <title>Rethinking Asexuality: The Enigmatic Case of Functional Sexual Genes in Lepraria (Stereocaulaceae).</title>
        <authorList>
            <person name="Doellman M."/>
            <person name="Sun Y."/>
            <person name="Barcenas-Pena A."/>
            <person name="Lumbsch H.T."/>
            <person name="Grewe F."/>
        </authorList>
    </citation>
    <scope>NUCLEOTIDE SEQUENCE [LARGE SCALE GENOMIC DNA]</scope>
    <source>
        <strain evidence="9 10">Grewe 0041</strain>
    </source>
</reference>
<evidence type="ECO:0000313" key="9">
    <source>
        <dbReference type="EMBL" id="KAL2051060.1"/>
    </source>
</evidence>
<comment type="similarity">
    <text evidence="2">Belongs to the metallo-dependent hydrolases superfamily. Adenosine and AMP deaminases family.</text>
</comment>
<proteinExistence type="inferred from homology"/>
<accession>A0ABR4B0G5</accession>
<comment type="cofactor">
    <cofactor evidence="1">
        <name>Zn(2+)</name>
        <dbReference type="ChEBI" id="CHEBI:29105"/>
    </cofactor>
</comment>
<evidence type="ECO:0000256" key="4">
    <source>
        <dbReference type="ARBA" id="ARBA00022801"/>
    </source>
</evidence>
<dbReference type="InterPro" id="IPR001365">
    <property type="entry name" value="A_deaminase_dom"/>
</dbReference>
<dbReference type="Pfam" id="PF00962">
    <property type="entry name" value="A_deaminase"/>
    <property type="match status" value="1"/>
</dbReference>
<evidence type="ECO:0000256" key="1">
    <source>
        <dbReference type="ARBA" id="ARBA00001947"/>
    </source>
</evidence>
<organism evidence="9 10">
    <name type="scientific">Lepraria finkii</name>
    <dbReference type="NCBI Taxonomy" id="1340010"/>
    <lineage>
        <taxon>Eukaryota</taxon>
        <taxon>Fungi</taxon>
        <taxon>Dikarya</taxon>
        <taxon>Ascomycota</taxon>
        <taxon>Pezizomycotina</taxon>
        <taxon>Lecanoromycetes</taxon>
        <taxon>OSLEUM clade</taxon>
        <taxon>Lecanoromycetidae</taxon>
        <taxon>Lecanorales</taxon>
        <taxon>Lecanorineae</taxon>
        <taxon>Stereocaulaceae</taxon>
        <taxon>Lepraria</taxon>
    </lineage>
</organism>
<evidence type="ECO:0000313" key="10">
    <source>
        <dbReference type="Proteomes" id="UP001590951"/>
    </source>
</evidence>
<dbReference type="PANTHER" id="PTHR11409:SF42">
    <property type="entry name" value="ADENOSINE DEAMINASE-LIKE PROTEIN"/>
    <property type="match status" value="1"/>
</dbReference>
<dbReference type="InterPro" id="IPR006330">
    <property type="entry name" value="Ado/ade_deaminase"/>
</dbReference>
<dbReference type="SUPFAM" id="SSF51556">
    <property type="entry name" value="Metallo-dependent hydrolases"/>
    <property type="match status" value="1"/>
</dbReference>
<dbReference type="EMBL" id="JBHFEH010000039">
    <property type="protein sequence ID" value="KAL2051060.1"/>
    <property type="molecule type" value="Genomic_DNA"/>
</dbReference>
<keyword evidence="3" id="KW-0479">Metal-binding</keyword>
<evidence type="ECO:0000256" key="3">
    <source>
        <dbReference type="ARBA" id="ARBA00022723"/>
    </source>
</evidence>
<dbReference type="CDD" id="cd00443">
    <property type="entry name" value="ADA_AMPD"/>
    <property type="match status" value="1"/>
</dbReference>
<evidence type="ECO:0000256" key="6">
    <source>
        <dbReference type="ARBA" id="ARBA00023080"/>
    </source>
</evidence>
<comment type="caution">
    <text evidence="9">The sequence shown here is derived from an EMBL/GenBank/DDBJ whole genome shotgun (WGS) entry which is preliminary data.</text>
</comment>
<dbReference type="Gene3D" id="3.20.20.140">
    <property type="entry name" value="Metal-dependent hydrolases"/>
    <property type="match status" value="1"/>
</dbReference>
<sequence>MTQSATTDVDAAFTLSLPKVELHAHLTGSITPQCLHEIWQQRKLSDPNLALGDPLELLSKDKTWNATTFFPLFSSYIYALCSTRESIIYSTNSVLQNFKEDGVVYLELRTTPRSSEGVSKEAYIGLVLGCIDNFEGKEAIPTYLILSIDRRSTASQAMEVVDLAIRYKERGVVGVDLCGDPSKGDVSVFKAAFTKAKQHGLKITLHFAEVPASSSELELETLLRFGPDRLGHVIHVPEEMAHEIMRRRIGLELCISCNVQASLTEGGVGEHHFGWWKDRECSIALCTDDLGIFGSPLSNEYLLVAETFGLSRKELLKLSGRAVECIFGGEEEKQRLLALLVRQEK</sequence>
<feature type="domain" description="Adenosine deaminase" evidence="8">
    <location>
        <begin position="18"/>
        <end position="339"/>
    </location>
</feature>
<keyword evidence="6" id="KW-0546">Nucleotide metabolism</keyword>
<name>A0ABR4B0G5_9LECA</name>
<dbReference type="Proteomes" id="UP001590951">
    <property type="component" value="Unassembled WGS sequence"/>
</dbReference>
<dbReference type="PANTHER" id="PTHR11409">
    <property type="entry name" value="ADENOSINE DEAMINASE"/>
    <property type="match status" value="1"/>
</dbReference>
<evidence type="ECO:0000256" key="2">
    <source>
        <dbReference type="ARBA" id="ARBA00006676"/>
    </source>
</evidence>